<evidence type="ECO:0000256" key="1">
    <source>
        <dbReference type="ARBA" id="ARBA00022574"/>
    </source>
</evidence>
<dbReference type="AlphaFoldDB" id="A0A7R9LFV9"/>
<evidence type="ECO:0000256" key="4">
    <source>
        <dbReference type="ARBA" id="ARBA00022771"/>
    </source>
</evidence>
<dbReference type="PROSITE" id="PS50294">
    <property type="entry name" value="WD_REPEATS_REGION"/>
    <property type="match status" value="2"/>
</dbReference>
<feature type="repeat" description="WD" evidence="7">
    <location>
        <begin position="242"/>
        <end position="283"/>
    </location>
</feature>
<gene>
    <name evidence="9" type="ORF">ONB1V03_LOCUS2845</name>
</gene>
<dbReference type="InterPro" id="IPR013083">
    <property type="entry name" value="Znf_RING/FYVE/PHD"/>
</dbReference>
<dbReference type="InterPro" id="IPR019775">
    <property type="entry name" value="WD40_repeat_CS"/>
</dbReference>
<dbReference type="InterPro" id="IPR000306">
    <property type="entry name" value="Znf_FYVE"/>
</dbReference>
<protein>
    <recommendedName>
        <fullName evidence="8">FYVE-type domain-containing protein</fullName>
    </recommendedName>
</protein>
<dbReference type="OrthoDB" id="63070at2759"/>
<dbReference type="InterPro" id="IPR001680">
    <property type="entry name" value="WD40_rpt"/>
</dbReference>
<keyword evidence="2" id="KW-0479">Metal-binding</keyword>
<dbReference type="SUPFAM" id="SSF57903">
    <property type="entry name" value="FYVE/PHD zinc finger"/>
    <property type="match status" value="1"/>
</dbReference>
<dbReference type="EMBL" id="CAJPVJ010000731">
    <property type="protein sequence ID" value="CAG2163261.1"/>
    <property type="molecule type" value="Genomic_DNA"/>
</dbReference>
<dbReference type="EMBL" id="OC915556">
    <property type="protein sequence ID" value="CAD7640953.1"/>
    <property type="molecule type" value="Genomic_DNA"/>
</dbReference>
<dbReference type="InterPro" id="IPR017455">
    <property type="entry name" value="Znf_FYVE-rel"/>
</dbReference>
<dbReference type="PANTHER" id="PTHR46189:SF1">
    <property type="entry name" value="LD41958P"/>
    <property type="match status" value="1"/>
</dbReference>
<dbReference type="GO" id="GO:0008270">
    <property type="term" value="F:zinc ion binding"/>
    <property type="evidence" value="ECO:0007669"/>
    <property type="project" value="UniProtKB-KW"/>
</dbReference>
<keyword evidence="4 6" id="KW-0863">Zinc-finger</keyword>
<dbReference type="InterPro" id="IPR011011">
    <property type="entry name" value="Znf_FYVE_PHD"/>
</dbReference>
<dbReference type="SMART" id="SM00064">
    <property type="entry name" value="FYVE"/>
    <property type="match status" value="1"/>
</dbReference>
<keyword evidence="1 7" id="KW-0853">WD repeat</keyword>
<dbReference type="CDD" id="cd15718">
    <property type="entry name" value="FYVE_WDFY1_like"/>
    <property type="match status" value="1"/>
</dbReference>
<evidence type="ECO:0000313" key="9">
    <source>
        <dbReference type="EMBL" id="CAD7640953.1"/>
    </source>
</evidence>
<dbReference type="FunFam" id="3.30.40.10:FF:000105">
    <property type="entry name" value="WD repeat and FYVE domain-containing protein 2"/>
    <property type="match status" value="1"/>
</dbReference>
<dbReference type="SMART" id="SM00320">
    <property type="entry name" value="WD40"/>
    <property type="match status" value="4"/>
</dbReference>
<keyword evidence="10" id="KW-1185">Reference proteome</keyword>
<accession>A0A7R9LFV9</accession>
<dbReference type="PANTHER" id="PTHR46189">
    <property type="entry name" value="LD41958P"/>
    <property type="match status" value="1"/>
</dbReference>
<dbReference type="PROSITE" id="PS00678">
    <property type="entry name" value="WD_REPEATS_1"/>
    <property type="match status" value="1"/>
</dbReference>
<feature type="repeat" description="WD" evidence="7">
    <location>
        <begin position="24"/>
        <end position="55"/>
    </location>
</feature>
<dbReference type="Pfam" id="PF01363">
    <property type="entry name" value="FYVE"/>
    <property type="match status" value="1"/>
</dbReference>
<keyword evidence="5" id="KW-0862">Zinc</keyword>
<proteinExistence type="predicted"/>
<dbReference type="InterPro" id="IPR042234">
    <property type="entry name" value="WDFY1/WDFY2"/>
</dbReference>
<dbReference type="InterPro" id="IPR036322">
    <property type="entry name" value="WD40_repeat_dom_sf"/>
</dbReference>
<reference evidence="9" key="1">
    <citation type="submission" date="2020-11" db="EMBL/GenBank/DDBJ databases">
        <authorList>
            <person name="Tran Van P."/>
        </authorList>
    </citation>
    <scope>NUCLEOTIDE SEQUENCE</scope>
</reference>
<dbReference type="PROSITE" id="PS50082">
    <property type="entry name" value="WD_REPEATS_2"/>
    <property type="match status" value="3"/>
</dbReference>
<name>A0A7R9LFV9_9ACAR</name>
<evidence type="ECO:0000256" key="5">
    <source>
        <dbReference type="ARBA" id="ARBA00022833"/>
    </source>
</evidence>
<sequence length="359" mass="40886">MSAEIRPFADSTIGSNKMQLLSKLEGHQDVVNQAVILRAEDGVISISDDKTIRIWLKRDAGNYWPSVCHILPASASCMDFNHETKRLFVGLDNGSVSEFCVADDYNRVVHQRNYLAHQSRVTSVVFSLVTEWVLSVGRDKYFVWHCSESGRRLGGYLCNSWVTALQFDMQSKHAFVGDYNGIITMLKIEENTYKPITTLKGHSAAIRCLAWNSTKQMLFSGGFDKMIICWDIGGKKGTAYELQGHHNKVTAFYFSNTSQRLLSSAEDNNIIAWNMNTKRTETPEWTESDYCQRCQRPFFWNIKAMYDQKTIGLRQHHCRRCGKAVCDSCSSNRSSIPIMGYEFDVRVCDECHSVITDAE</sequence>
<feature type="repeat" description="WD" evidence="7">
    <location>
        <begin position="199"/>
        <end position="232"/>
    </location>
</feature>
<dbReference type="SUPFAM" id="SSF50978">
    <property type="entry name" value="WD40 repeat-like"/>
    <property type="match status" value="1"/>
</dbReference>
<evidence type="ECO:0000256" key="6">
    <source>
        <dbReference type="PROSITE-ProRule" id="PRU00091"/>
    </source>
</evidence>
<dbReference type="Pfam" id="PF00400">
    <property type="entry name" value="WD40"/>
    <property type="match status" value="3"/>
</dbReference>
<evidence type="ECO:0000313" key="10">
    <source>
        <dbReference type="Proteomes" id="UP000728032"/>
    </source>
</evidence>
<evidence type="ECO:0000256" key="2">
    <source>
        <dbReference type="ARBA" id="ARBA00022723"/>
    </source>
</evidence>
<dbReference type="Gene3D" id="3.30.40.10">
    <property type="entry name" value="Zinc/RING finger domain, C3HC4 (zinc finger)"/>
    <property type="match status" value="1"/>
</dbReference>
<dbReference type="GO" id="GO:0005769">
    <property type="term" value="C:early endosome"/>
    <property type="evidence" value="ECO:0007669"/>
    <property type="project" value="TreeGrafter"/>
</dbReference>
<dbReference type="PROSITE" id="PS50178">
    <property type="entry name" value="ZF_FYVE"/>
    <property type="match status" value="1"/>
</dbReference>
<evidence type="ECO:0000256" key="3">
    <source>
        <dbReference type="ARBA" id="ARBA00022737"/>
    </source>
</evidence>
<organism evidence="9">
    <name type="scientific">Oppiella nova</name>
    <dbReference type="NCBI Taxonomy" id="334625"/>
    <lineage>
        <taxon>Eukaryota</taxon>
        <taxon>Metazoa</taxon>
        <taxon>Ecdysozoa</taxon>
        <taxon>Arthropoda</taxon>
        <taxon>Chelicerata</taxon>
        <taxon>Arachnida</taxon>
        <taxon>Acari</taxon>
        <taxon>Acariformes</taxon>
        <taxon>Sarcoptiformes</taxon>
        <taxon>Oribatida</taxon>
        <taxon>Brachypylina</taxon>
        <taxon>Oppioidea</taxon>
        <taxon>Oppiidae</taxon>
        <taxon>Oppiella</taxon>
    </lineage>
</organism>
<evidence type="ECO:0000256" key="7">
    <source>
        <dbReference type="PROSITE-ProRule" id="PRU00221"/>
    </source>
</evidence>
<dbReference type="Gene3D" id="2.130.10.10">
    <property type="entry name" value="YVTN repeat-like/Quinoprotein amine dehydrogenase"/>
    <property type="match status" value="2"/>
</dbReference>
<dbReference type="Proteomes" id="UP000728032">
    <property type="component" value="Unassembled WGS sequence"/>
</dbReference>
<dbReference type="InterPro" id="IPR015943">
    <property type="entry name" value="WD40/YVTN_repeat-like_dom_sf"/>
</dbReference>
<keyword evidence="3" id="KW-0677">Repeat</keyword>
<evidence type="ECO:0000259" key="8">
    <source>
        <dbReference type="PROSITE" id="PS50178"/>
    </source>
</evidence>
<feature type="domain" description="FYVE-type" evidence="8">
    <location>
        <begin position="285"/>
        <end position="356"/>
    </location>
</feature>